<dbReference type="InterPro" id="IPR001060">
    <property type="entry name" value="FCH_dom"/>
</dbReference>
<dbReference type="FunFam" id="1.10.555.10:FF:000041">
    <property type="entry name" value="Rho GTPase activator (Rgd1)"/>
    <property type="match status" value="1"/>
</dbReference>
<evidence type="ECO:0000259" key="5">
    <source>
        <dbReference type="PROSITE" id="PS51741"/>
    </source>
</evidence>
<feature type="region of interest" description="Disordered" evidence="3">
    <location>
        <begin position="307"/>
        <end position="326"/>
    </location>
</feature>
<dbReference type="Pfam" id="PF00620">
    <property type="entry name" value="RhoGAP"/>
    <property type="match status" value="1"/>
</dbReference>
<dbReference type="PANTHER" id="PTHR23176:SF136">
    <property type="entry name" value="RHO GTPASE ACTIVATOR (RGD1)"/>
    <property type="match status" value="1"/>
</dbReference>
<dbReference type="PROSITE" id="PS51741">
    <property type="entry name" value="F_BAR"/>
    <property type="match status" value="1"/>
</dbReference>
<reference evidence="6" key="2">
    <citation type="submission" date="2023-06" db="EMBL/GenBank/DDBJ databases">
        <authorList>
            <consortium name="Lawrence Berkeley National Laboratory"/>
            <person name="Mondo S.J."/>
            <person name="Hensen N."/>
            <person name="Bonometti L."/>
            <person name="Westerberg I."/>
            <person name="Brannstrom I.O."/>
            <person name="Guillou S."/>
            <person name="Cros-Aarteil S."/>
            <person name="Calhoun S."/>
            <person name="Haridas S."/>
            <person name="Kuo A."/>
            <person name="Pangilinan J."/>
            <person name="Riley R."/>
            <person name="Labutti K."/>
            <person name="Andreopoulos B."/>
            <person name="Lipzen A."/>
            <person name="Chen C."/>
            <person name="Yanf M."/>
            <person name="Daum C."/>
            <person name="Ng V."/>
            <person name="Clum A."/>
            <person name="Steindorff A."/>
            <person name="Ohm R."/>
            <person name="Martin F."/>
            <person name="Silar P."/>
            <person name="Natvig D."/>
            <person name="Lalanne C."/>
            <person name="Gautier V."/>
            <person name="Ament-Velasquez S.L."/>
            <person name="Kruys A."/>
            <person name="Hutchinson M.I."/>
            <person name="Powell A.J."/>
            <person name="Barry K."/>
            <person name="Miller A.N."/>
            <person name="Grigoriev I.V."/>
            <person name="Debuchy R."/>
            <person name="Gladieux P."/>
            <person name="Thoren M.H."/>
            <person name="Johannesson H."/>
        </authorList>
    </citation>
    <scope>NUCLEOTIDE SEQUENCE</scope>
    <source>
        <strain evidence="6">CBS 333.67</strain>
    </source>
</reference>
<evidence type="ECO:0000313" key="7">
    <source>
        <dbReference type="Proteomes" id="UP001273166"/>
    </source>
</evidence>
<dbReference type="PANTHER" id="PTHR23176">
    <property type="entry name" value="RHO/RAC/CDC GTPASE-ACTIVATING PROTEIN"/>
    <property type="match status" value="1"/>
</dbReference>
<evidence type="ECO:0000256" key="2">
    <source>
        <dbReference type="PROSITE-ProRule" id="PRU01077"/>
    </source>
</evidence>
<dbReference type="CDD" id="cd04398">
    <property type="entry name" value="RhoGAP_fRGD1"/>
    <property type="match status" value="1"/>
</dbReference>
<dbReference type="FunFam" id="1.20.1270.60:FF:000063">
    <property type="entry name" value="Rho GTPase activator"/>
    <property type="match status" value="1"/>
</dbReference>
<dbReference type="SMART" id="SM00324">
    <property type="entry name" value="RhoGAP"/>
    <property type="match status" value="1"/>
</dbReference>
<protein>
    <submittedName>
        <fullName evidence="6">Uncharacterized protein</fullName>
    </submittedName>
</protein>
<dbReference type="InterPro" id="IPR027267">
    <property type="entry name" value="AH/BAR_dom_sf"/>
</dbReference>
<evidence type="ECO:0000313" key="6">
    <source>
        <dbReference type="EMBL" id="KAK3310931.1"/>
    </source>
</evidence>
<dbReference type="InterPro" id="IPR031160">
    <property type="entry name" value="F_BAR_dom"/>
</dbReference>
<dbReference type="GO" id="GO:0005938">
    <property type="term" value="C:cell cortex"/>
    <property type="evidence" value="ECO:0007669"/>
    <property type="project" value="UniProtKB-ARBA"/>
</dbReference>
<dbReference type="AlphaFoldDB" id="A0AAJ0H340"/>
<feature type="compositionally biased region" description="Low complexity" evidence="3">
    <location>
        <begin position="379"/>
        <end position="396"/>
    </location>
</feature>
<feature type="compositionally biased region" description="Polar residues" evidence="3">
    <location>
        <begin position="440"/>
        <end position="459"/>
    </location>
</feature>
<feature type="domain" description="Rho-GAP" evidence="4">
    <location>
        <begin position="525"/>
        <end position="717"/>
    </location>
</feature>
<dbReference type="InterPro" id="IPR000198">
    <property type="entry name" value="RhoGAP_dom"/>
</dbReference>
<dbReference type="SUPFAM" id="SSF103657">
    <property type="entry name" value="BAR/IMD domain-like"/>
    <property type="match status" value="1"/>
</dbReference>
<dbReference type="Proteomes" id="UP001273166">
    <property type="component" value="Unassembled WGS sequence"/>
</dbReference>
<comment type="caution">
    <text evidence="6">The sequence shown here is derived from an EMBL/GenBank/DDBJ whole genome shotgun (WGS) entry which is preliminary data.</text>
</comment>
<dbReference type="Gene3D" id="1.10.555.10">
    <property type="entry name" value="Rho GTPase activation protein"/>
    <property type="match status" value="1"/>
</dbReference>
<dbReference type="InterPro" id="IPR008936">
    <property type="entry name" value="Rho_GTPase_activation_prot"/>
</dbReference>
<dbReference type="GO" id="GO:0005096">
    <property type="term" value="F:GTPase activator activity"/>
    <property type="evidence" value="ECO:0007669"/>
    <property type="project" value="UniProtKB-KW"/>
</dbReference>
<organism evidence="6 7">
    <name type="scientific">Chaetomium strumarium</name>
    <dbReference type="NCBI Taxonomy" id="1170767"/>
    <lineage>
        <taxon>Eukaryota</taxon>
        <taxon>Fungi</taxon>
        <taxon>Dikarya</taxon>
        <taxon>Ascomycota</taxon>
        <taxon>Pezizomycotina</taxon>
        <taxon>Sordariomycetes</taxon>
        <taxon>Sordariomycetidae</taxon>
        <taxon>Sordariales</taxon>
        <taxon>Chaetomiaceae</taxon>
        <taxon>Chaetomium</taxon>
    </lineage>
</organism>
<feature type="domain" description="F-BAR" evidence="5">
    <location>
        <begin position="26"/>
        <end position="302"/>
    </location>
</feature>
<keyword evidence="7" id="KW-1185">Reference proteome</keyword>
<feature type="compositionally biased region" description="Low complexity" evidence="3">
    <location>
        <begin position="420"/>
        <end position="439"/>
    </location>
</feature>
<evidence type="ECO:0000259" key="4">
    <source>
        <dbReference type="PROSITE" id="PS50238"/>
    </source>
</evidence>
<keyword evidence="2" id="KW-0175">Coiled coil</keyword>
<sequence>MSAEEATTAVHENGATNQPAAAALSEETKAQVQDVLTSEIGISVMLNRLKQSIASVKEFALFLKKRSILEDEHANSLKKLCRTSQDNIQRGDHRGGTFGKAYEEMMAVHERMADNGLQFAMSLHQMSEDLTELANIAEKSRKGWKQSGLAAEQRVAELEAAMRKSKTKYDALAEEYDRVRTGDTAGRQGGKMFGFKGHKSGAQHEEDLLRKTQAADQDYQGKVQVAATERTELETKTRPETVQALQDIVRECDSGLALQMQKFASFNEKLVLSNGLAISPLKQGAESRSLRESILAIDNDKDLSEYLSSHHSKLPPRTGPPKYERNPLLETQHRAGTATQNPQPQPAASAVQNQPPPPGIFQNSRSSTFSDPALSAPVQGSMGHSHGQSMGSLPLLGGPPRPSSQPQHERSFSHGSAINQSSGPGQQYRGPSPQQPQSQASNSRFNNGSYSSTPGSQGPPQLGALPFQTAQPQPSQQPAYAQPQPQGSSGSSAPQQDAAMGPPQAQRQSPPAALQLAPSRPMFGVSLSALYERDGLAVPMVVYQCIQAVDLFGLNVVGIYRLSGSVPHVNKLKQLFDTDSRSSNLDFRNPENFFHDVNSVAGLLKQFFRDLPEPLMTRENYSAFIEAGKNEDDIVRRDSLHAIINSLPDPNYATLRALTLHLHRVMENSATNRMSSQNLAIVFGPTLMGTAPGSNISDAGWQVRVVDTILRNTYQIFDDDD</sequence>
<name>A0AAJ0H340_9PEZI</name>
<feature type="compositionally biased region" description="Low complexity" evidence="3">
    <location>
        <begin position="466"/>
        <end position="517"/>
    </location>
</feature>
<dbReference type="GO" id="GO:0007165">
    <property type="term" value="P:signal transduction"/>
    <property type="evidence" value="ECO:0007669"/>
    <property type="project" value="InterPro"/>
</dbReference>
<dbReference type="RefSeq" id="XP_062726711.1">
    <property type="nucleotide sequence ID" value="XM_062870648.1"/>
</dbReference>
<proteinExistence type="predicted"/>
<accession>A0AAJ0H340</accession>
<dbReference type="EMBL" id="JAUDZG010000001">
    <property type="protein sequence ID" value="KAK3310931.1"/>
    <property type="molecule type" value="Genomic_DNA"/>
</dbReference>
<dbReference type="InterPro" id="IPR050729">
    <property type="entry name" value="Rho-GAP"/>
</dbReference>
<evidence type="ECO:0000256" key="1">
    <source>
        <dbReference type="ARBA" id="ARBA00022468"/>
    </source>
</evidence>
<feature type="region of interest" description="Disordered" evidence="3">
    <location>
        <begin position="1"/>
        <end position="25"/>
    </location>
</feature>
<dbReference type="GeneID" id="87889477"/>
<dbReference type="Gene3D" id="1.20.1270.60">
    <property type="entry name" value="Arfaptin homology (AH) domain/BAR domain"/>
    <property type="match status" value="1"/>
</dbReference>
<keyword evidence="1" id="KW-0343">GTPase activation</keyword>
<reference evidence="6" key="1">
    <citation type="journal article" date="2023" name="Mol. Phylogenet. Evol.">
        <title>Genome-scale phylogeny and comparative genomics of the fungal order Sordariales.</title>
        <authorList>
            <person name="Hensen N."/>
            <person name="Bonometti L."/>
            <person name="Westerberg I."/>
            <person name="Brannstrom I.O."/>
            <person name="Guillou S."/>
            <person name="Cros-Aarteil S."/>
            <person name="Calhoun S."/>
            <person name="Haridas S."/>
            <person name="Kuo A."/>
            <person name="Mondo S."/>
            <person name="Pangilinan J."/>
            <person name="Riley R."/>
            <person name="LaButti K."/>
            <person name="Andreopoulos B."/>
            <person name="Lipzen A."/>
            <person name="Chen C."/>
            <person name="Yan M."/>
            <person name="Daum C."/>
            <person name="Ng V."/>
            <person name="Clum A."/>
            <person name="Steindorff A."/>
            <person name="Ohm R.A."/>
            <person name="Martin F."/>
            <person name="Silar P."/>
            <person name="Natvig D.O."/>
            <person name="Lalanne C."/>
            <person name="Gautier V."/>
            <person name="Ament-Velasquez S.L."/>
            <person name="Kruys A."/>
            <person name="Hutchinson M.I."/>
            <person name="Powell A.J."/>
            <person name="Barry K."/>
            <person name="Miller A.N."/>
            <person name="Grigoriev I.V."/>
            <person name="Debuchy R."/>
            <person name="Gladieux P."/>
            <person name="Hiltunen Thoren M."/>
            <person name="Johannesson H."/>
        </authorList>
    </citation>
    <scope>NUCLEOTIDE SEQUENCE</scope>
    <source>
        <strain evidence="6">CBS 333.67</strain>
    </source>
</reference>
<feature type="region of interest" description="Disordered" evidence="3">
    <location>
        <begin position="335"/>
        <end position="517"/>
    </location>
</feature>
<evidence type="ECO:0000256" key="3">
    <source>
        <dbReference type="SAM" id="MobiDB-lite"/>
    </source>
</evidence>
<dbReference type="SMART" id="SM00055">
    <property type="entry name" value="FCH"/>
    <property type="match status" value="1"/>
</dbReference>
<feature type="compositionally biased region" description="Polar residues" evidence="3">
    <location>
        <begin position="361"/>
        <end position="370"/>
    </location>
</feature>
<dbReference type="Pfam" id="PF00611">
    <property type="entry name" value="FCH"/>
    <property type="match status" value="1"/>
</dbReference>
<dbReference type="SUPFAM" id="SSF48350">
    <property type="entry name" value="GTPase activation domain, GAP"/>
    <property type="match status" value="1"/>
</dbReference>
<dbReference type="CDD" id="cd07652">
    <property type="entry name" value="F-BAR_Rgd1"/>
    <property type="match status" value="1"/>
</dbReference>
<gene>
    <name evidence="6" type="ORF">B0T15DRAFT_564695</name>
</gene>
<dbReference type="PROSITE" id="PS50238">
    <property type="entry name" value="RHOGAP"/>
    <property type="match status" value="1"/>
</dbReference>